<dbReference type="AlphaFoldDB" id="A0A151B6I6"/>
<feature type="transmembrane region" description="Helical" evidence="1">
    <location>
        <begin position="87"/>
        <end position="104"/>
    </location>
</feature>
<organism evidence="2 3">
    <name type="scientific">Clostridium tepidiprofundi DSM 19306</name>
    <dbReference type="NCBI Taxonomy" id="1121338"/>
    <lineage>
        <taxon>Bacteria</taxon>
        <taxon>Bacillati</taxon>
        <taxon>Bacillota</taxon>
        <taxon>Clostridia</taxon>
        <taxon>Eubacteriales</taxon>
        <taxon>Clostridiaceae</taxon>
        <taxon>Clostridium</taxon>
    </lineage>
</organism>
<keyword evidence="1" id="KW-0472">Membrane</keyword>
<dbReference type="EMBL" id="LTBA01000002">
    <property type="protein sequence ID" value="KYH35545.1"/>
    <property type="molecule type" value="Genomic_DNA"/>
</dbReference>
<evidence type="ECO:0000313" key="3">
    <source>
        <dbReference type="Proteomes" id="UP000075531"/>
    </source>
</evidence>
<dbReference type="OrthoDB" id="9809196at2"/>
<dbReference type="Pfam" id="PF13687">
    <property type="entry name" value="DUF4153"/>
    <property type="match status" value="1"/>
</dbReference>
<evidence type="ECO:0000313" key="2">
    <source>
        <dbReference type="EMBL" id="KYH35545.1"/>
    </source>
</evidence>
<feature type="transmembrane region" description="Helical" evidence="1">
    <location>
        <begin position="321"/>
        <end position="339"/>
    </location>
</feature>
<dbReference type="PATRIC" id="fig|1121338.3.peg.491"/>
<accession>A0A151B6I6</accession>
<feature type="transmembrane region" description="Helical" evidence="1">
    <location>
        <begin position="23"/>
        <end position="41"/>
    </location>
</feature>
<evidence type="ECO:0000256" key="1">
    <source>
        <dbReference type="SAM" id="Phobius"/>
    </source>
</evidence>
<reference evidence="2 3" key="1">
    <citation type="submission" date="2016-02" db="EMBL/GenBank/DDBJ databases">
        <title>Genome sequence of Clostridium tepidiprofundi DSM 19306.</title>
        <authorList>
            <person name="Poehlein A."/>
            <person name="Daniel R."/>
        </authorList>
    </citation>
    <scope>NUCLEOTIDE SEQUENCE [LARGE SCALE GENOMIC DNA]</scope>
    <source>
        <strain evidence="2 3">DSM 19306</strain>
    </source>
</reference>
<proteinExistence type="predicted"/>
<feature type="transmembrane region" description="Helical" evidence="1">
    <location>
        <begin position="116"/>
        <end position="134"/>
    </location>
</feature>
<name>A0A151B6I6_9CLOT</name>
<feature type="transmembrane region" description="Helical" evidence="1">
    <location>
        <begin position="183"/>
        <end position="202"/>
    </location>
</feature>
<sequence>MIERIILFCRSIIKKLLLSLKRFPEAIVLVATIVFIIIFMNHARFLQESTSEILRRICLILALGIPVFLSVRVLFEKISSLKKRTKVLIYAGAIGGLILYFFLLLQDLSKVSVSRYIAFSICFYCIFAFIPYFYKREYFELYIIELFKSFFITYLFSMIIYTGFIAMLFTIKSLFSINISEKVYFDSMLIVAGIFAPAFFLADIPEYDKKFNADNYPKALKVLLIYILVPIIVAYSTILYAYFMKILVTRQWPKGIVSKLVLWYSIISTIIIFFIYPLRKMNKWAKTFISYFTIAIIPLLGMMFVSMIIRIKAYGITENRYFVIIAGLWVTGCMIYFIFAKHTRNIILPISLALISILSVSGPWSCYSVSKLSQNIRFEKILKKNDMIKNDSIIKLNKDLSETDKKEISGIILYFNKYHDLKDLKYLPKDFKISQMKDVFGFQLHTYNNKRDKEYFNYYALENGEFLDIKNFDYFTYISSNNYTNKNPSKEELSVVYTFPKMELKIYKQGKLIYSRNVKDLSKELRKKYREKNQMKMNEMTIYDQTEEVNVLYVFKHIHGFEDKTTNEININDLDFYLFIKIHDKKY</sequence>
<feature type="transmembrane region" description="Helical" evidence="1">
    <location>
        <begin position="223"/>
        <end position="244"/>
    </location>
</feature>
<dbReference type="RefSeq" id="WP_066822045.1">
    <property type="nucleotide sequence ID" value="NZ_LTBA01000002.1"/>
</dbReference>
<comment type="caution">
    <text evidence="2">The sequence shown here is derived from an EMBL/GenBank/DDBJ whole genome shotgun (WGS) entry which is preliminary data.</text>
</comment>
<feature type="transmembrane region" description="Helical" evidence="1">
    <location>
        <begin position="53"/>
        <end position="75"/>
    </location>
</feature>
<feature type="transmembrane region" description="Helical" evidence="1">
    <location>
        <begin position="288"/>
        <end position="309"/>
    </location>
</feature>
<protein>
    <recommendedName>
        <fullName evidence="4">DUF4153 domain-containing protein</fullName>
    </recommendedName>
</protein>
<dbReference type="InterPro" id="IPR025291">
    <property type="entry name" value="DUF4153"/>
</dbReference>
<gene>
    <name evidence="2" type="ORF">CLTEP_04840</name>
</gene>
<feature type="transmembrane region" description="Helical" evidence="1">
    <location>
        <begin position="256"/>
        <end position="276"/>
    </location>
</feature>
<feature type="transmembrane region" description="Helical" evidence="1">
    <location>
        <begin position="346"/>
        <end position="364"/>
    </location>
</feature>
<keyword evidence="1" id="KW-1133">Transmembrane helix</keyword>
<dbReference type="STRING" id="1121338.CLTEP_04840"/>
<dbReference type="Proteomes" id="UP000075531">
    <property type="component" value="Unassembled WGS sequence"/>
</dbReference>
<feature type="transmembrane region" description="Helical" evidence="1">
    <location>
        <begin position="146"/>
        <end position="171"/>
    </location>
</feature>
<keyword evidence="3" id="KW-1185">Reference proteome</keyword>
<keyword evidence="1" id="KW-0812">Transmembrane</keyword>
<evidence type="ECO:0008006" key="4">
    <source>
        <dbReference type="Google" id="ProtNLM"/>
    </source>
</evidence>